<evidence type="ECO:0000313" key="2">
    <source>
        <dbReference type="Proteomes" id="UP001492380"/>
    </source>
</evidence>
<dbReference type="EMBL" id="JBBWRZ010000014">
    <property type="protein sequence ID" value="KAK8223199.1"/>
    <property type="molecule type" value="Genomic_DNA"/>
</dbReference>
<reference evidence="1 2" key="1">
    <citation type="submission" date="2024-04" db="EMBL/GenBank/DDBJ databases">
        <title>Phyllosticta paracitricarpa is synonymous to the EU quarantine fungus P. citricarpa based on phylogenomic analyses.</title>
        <authorList>
            <consortium name="Lawrence Berkeley National Laboratory"/>
            <person name="Van Ingen-Buijs V.A."/>
            <person name="Van Westerhoven A.C."/>
            <person name="Haridas S."/>
            <person name="Skiadas P."/>
            <person name="Martin F."/>
            <person name="Groenewald J.Z."/>
            <person name="Crous P.W."/>
            <person name="Seidl M.F."/>
        </authorList>
    </citation>
    <scope>NUCLEOTIDE SEQUENCE [LARGE SCALE GENOMIC DNA]</scope>
    <source>
        <strain evidence="1 2">CBS 123374</strain>
    </source>
</reference>
<proteinExistence type="predicted"/>
<comment type="caution">
    <text evidence="1">The sequence shown here is derived from an EMBL/GenBank/DDBJ whole genome shotgun (WGS) entry which is preliminary data.</text>
</comment>
<gene>
    <name evidence="1" type="ORF">HDK90DRAFT_470790</name>
</gene>
<dbReference type="Proteomes" id="UP001492380">
    <property type="component" value="Unassembled WGS sequence"/>
</dbReference>
<accession>A0ABR1YAM9</accession>
<name>A0ABR1YAM9_9PEZI</name>
<sequence>MAISFFRDRPARVMSWIKSIKVIVGNVADSLFDIFDDRDDEELRADTLLFTYLLKFRLTALKHLSLIFYGWPPDFRKGEYQEDDLGGEVAKTSPAGILLLLPKYRRLSVEVRSYPSTSVRTLADPKCPFLGTRRNPEIPLMGTPMDPALPLAFAALVRSCLLRGGERLEAANIVVHSRHWLNYAFPENASPDEAVYIRQNRSLFVVRCDDDEFGRSFLEPVHHPPRLWTRKIPWPELEGPGPYPFGLCWGSSYGTLYFPAMLKTDYARDDGGDNDSLHELDLSGQNLETVAPADLRAVLTRNL</sequence>
<keyword evidence="2" id="KW-1185">Reference proteome</keyword>
<evidence type="ECO:0000313" key="1">
    <source>
        <dbReference type="EMBL" id="KAK8223199.1"/>
    </source>
</evidence>
<organism evidence="1 2">
    <name type="scientific">Phyllosticta capitalensis</name>
    <dbReference type="NCBI Taxonomy" id="121624"/>
    <lineage>
        <taxon>Eukaryota</taxon>
        <taxon>Fungi</taxon>
        <taxon>Dikarya</taxon>
        <taxon>Ascomycota</taxon>
        <taxon>Pezizomycotina</taxon>
        <taxon>Dothideomycetes</taxon>
        <taxon>Dothideomycetes incertae sedis</taxon>
        <taxon>Botryosphaeriales</taxon>
        <taxon>Phyllostictaceae</taxon>
        <taxon>Phyllosticta</taxon>
    </lineage>
</organism>
<protein>
    <submittedName>
        <fullName evidence="1">Uncharacterized protein</fullName>
    </submittedName>
</protein>